<dbReference type="GO" id="GO:0006487">
    <property type="term" value="P:protein N-linked glycosylation"/>
    <property type="evidence" value="ECO:0007669"/>
    <property type="project" value="TreeGrafter"/>
</dbReference>
<reference evidence="7 8" key="1">
    <citation type="journal article" date="2016" name="Proc. Natl. Acad. Sci. U.S.A.">
        <title>Comparative genomics of biotechnologically important yeasts.</title>
        <authorList>
            <person name="Riley R."/>
            <person name="Haridas S."/>
            <person name="Wolfe K.H."/>
            <person name="Lopes M.R."/>
            <person name="Hittinger C.T."/>
            <person name="Goeker M."/>
            <person name="Salamov A.A."/>
            <person name="Wisecaver J.H."/>
            <person name="Long T.M."/>
            <person name="Calvey C.H."/>
            <person name="Aerts A.L."/>
            <person name="Barry K.W."/>
            <person name="Choi C."/>
            <person name="Clum A."/>
            <person name="Coughlan A.Y."/>
            <person name="Deshpande S."/>
            <person name="Douglass A.P."/>
            <person name="Hanson S.J."/>
            <person name="Klenk H.-P."/>
            <person name="LaButti K.M."/>
            <person name="Lapidus A."/>
            <person name="Lindquist E.A."/>
            <person name="Lipzen A.M."/>
            <person name="Meier-Kolthoff J.P."/>
            <person name="Ohm R.A."/>
            <person name="Otillar R.P."/>
            <person name="Pangilinan J.L."/>
            <person name="Peng Y."/>
            <person name="Rokas A."/>
            <person name="Rosa C.A."/>
            <person name="Scheuner C."/>
            <person name="Sibirny A.A."/>
            <person name="Slot J.C."/>
            <person name="Stielow J.B."/>
            <person name="Sun H."/>
            <person name="Kurtzman C.P."/>
            <person name="Blackwell M."/>
            <person name="Grigoriev I.V."/>
            <person name="Jeffries T.W."/>
        </authorList>
    </citation>
    <scope>NUCLEOTIDE SEQUENCE [LARGE SCALE GENOMIC DNA]</scope>
    <source>
        <strain evidence="7 8">NRRL Y-2026</strain>
    </source>
</reference>
<dbReference type="Pfam" id="PF01793">
    <property type="entry name" value="Glyco_transf_15"/>
    <property type="match status" value="1"/>
</dbReference>
<sequence>MNTVFPSRAVGTGLAHLVLVFQTLFAVAVTATALGGPSGELTNSTLYTLCRNSDLYDLLDTIVNYEARFNHRYHYDWVFLNDNPFDDNFKLLVSNAVSGTARFGLISEEMWEIPESVDRHVMEANIARVMADPEGPYPYADSLSYRKMCRFESGFFQWHPLLLEYDYFWRVEPGVKLHCDIPYDIFRHMVDNNFRYGFTISMLEYSKTIPTLFNSLWEVLDRSCQLELLNSDENYSNYILNVDSNSYSLCHFWTNFEIGDLNTFRSKEYSYLFNELDKYNGFFYERWGDAPVRTLILSLILKYPQITRFKDLGYQHDPYLQCPQDLTIRAANRCSCDTKLDITNKWFSCSWYNKRRDGVRRLIPKKPSLQLAFDFAPALAPSSSSSSSSSSP</sequence>
<dbReference type="FunFam" id="3.90.550.10:FF:000051">
    <property type="entry name" value="Alpha-1,2-mannosyltransferase (Ktr4)"/>
    <property type="match status" value="1"/>
</dbReference>
<keyword evidence="5" id="KW-0812">Transmembrane</keyword>
<name>A0A1E3NFL3_9ASCO</name>
<dbReference type="GO" id="GO:0005794">
    <property type="term" value="C:Golgi apparatus"/>
    <property type="evidence" value="ECO:0007669"/>
    <property type="project" value="TreeGrafter"/>
</dbReference>
<accession>A0A1E3NFL3</accession>
<dbReference type="Gene3D" id="3.90.550.10">
    <property type="entry name" value="Spore Coat Polysaccharide Biosynthesis Protein SpsA, Chain A"/>
    <property type="match status" value="1"/>
</dbReference>
<dbReference type="AlphaFoldDB" id="A0A1E3NFL3"/>
<comment type="subcellular location">
    <subcellularLocation>
        <location evidence="1">Membrane</location>
        <topology evidence="1">Single-pass type II membrane protein</topology>
    </subcellularLocation>
</comment>
<dbReference type="GO" id="GO:0006493">
    <property type="term" value="P:protein O-linked glycosylation"/>
    <property type="evidence" value="ECO:0007669"/>
    <property type="project" value="TreeGrafter"/>
</dbReference>
<keyword evidence="3" id="KW-0328">Glycosyltransferase</keyword>
<dbReference type="InterPro" id="IPR002685">
    <property type="entry name" value="Glyco_trans_15"/>
</dbReference>
<evidence type="ECO:0000256" key="1">
    <source>
        <dbReference type="ARBA" id="ARBA00004606"/>
    </source>
</evidence>
<dbReference type="GeneID" id="30178289"/>
<evidence type="ECO:0000256" key="4">
    <source>
        <dbReference type="ARBA" id="ARBA00022679"/>
    </source>
</evidence>
<evidence type="ECO:0000313" key="8">
    <source>
        <dbReference type="Proteomes" id="UP000094455"/>
    </source>
</evidence>
<gene>
    <name evidence="7" type="ORF">PICMEDRAFT_17436</name>
</gene>
<keyword evidence="8" id="KW-1185">Reference proteome</keyword>
<dbReference type="RefSeq" id="XP_019016033.1">
    <property type="nucleotide sequence ID" value="XM_019161602.1"/>
</dbReference>
<evidence type="ECO:0000256" key="3">
    <source>
        <dbReference type="ARBA" id="ARBA00022676"/>
    </source>
</evidence>
<evidence type="ECO:0000313" key="7">
    <source>
        <dbReference type="EMBL" id="ODQ44920.1"/>
    </source>
</evidence>
<dbReference type="Proteomes" id="UP000094455">
    <property type="component" value="Unassembled WGS sequence"/>
</dbReference>
<dbReference type="STRING" id="763406.A0A1E3NFL3"/>
<protein>
    <submittedName>
        <fullName evidence="7">Uncharacterized protein</fullName>
    </submittedName>
</protein>
<comment type="similarity">
    <text evidence="2">Belongs to the glycosyltransferase 15 family.</text>
</comment>
<evidence type="ECO:0000256" key="5">
    <source>
        <dbReference type="ARBA" id="ARBA00022968"/>
    </source>
</evidence>
<keyword evidence="5" id="KW-0735">Signal-anchor</keyword>
<evidence type="ECO:0000256" key="2">
    <source>
        <dbReference type="ARBA" id="ARBA00007677"/>
    </source>
</evidence>
<dbReference type="PANTHER" id="PTHR31121:SF6">
    <property type="entry name" value="ALPHA-1,2 MANNOSYLTRANSFERASE KTR1"/>
    <property type="match status" value="1"/>
</dbReference>
<proteinExistence type="inferred from homology"/>
<dbReference type="OrthoDB" id="439943at2759"/>
<dbReference type="GO" id="GO:0000026">
    <property type="term" value="F:alpha-1,2-mannosyltransferase activity"/>
    <property type="evidence" value="ECO:0007669"/>
    <property type="project" value="TreeGrafter"/>
</dbReference>
<feature type="chain" id="PRO_5009133351" evidence="6">
    <location>
        <begin position="34"/>
        <end position="392"/>
    </location>
</feature>
<keyword evidence="6" id="KW-0732">Signal</keyword>
<feature type="signal peptide" evidence="6">
    <location>
        <begin position="1"/>
        <end position="33"/>
    </location>
</feature>
<dbReference type="InterPro" id="IPR029044">
    <property type="entry name" value="Nucleotide-diphossugar_trans"/>
</dbReference>
<keyword evidence="4" id="KW-0808">Transferase</keyword>
<evidence type="ECO:0000256" key="6">
    <source>
        <dbReference type="SAM" id="SignalP"/>
    </source>
</evidence>
<dbReference type="EMBL" id="KV454005">
    <property type="protein sequence ID" value="ODQ44920.1"/>
    <property type="molecule type" value="Genomic_DNA"/>
</dbReference>
<dbReference type="SUPFAM" id="SSF53448">
    <property type="entry name" value="Nucleotide-diphospho-sugar transferases"/>
    <property type="match status" value="1"/>
</dbReference>
<organism evidence="7 8">
    <name type="scientific">Pichia membranifaciens NRRL Y-2026</name>
    <dbReference type="NCBI Taxonomy" id="763406"/>
    <lineage>
        <taxon>Eukaryota</taxon>
        <taxon>Fungi</taxon>
        <taxon>Dikarya</taxon>
        <taxon>Ascomycota</taxon>
        <taxon>Saccharomycotina</taxon>
        <taxon>Pichiomycetes</taxon>
        <taxon>Pichiales</taxon>
        <taxon>Pichiaceae</taxon>
        <taxon>Pichia</taxon>
    </lineage>
</organism>
<dbReference type="GO" id="GO:0016020">
    <property type="term" value="C:membrane"/>
    <property type="evidence" value="ECO:0007669"/>
    <property type="project" value="UniProtKB-SubCell"/>
</dbReference>
<dbReference type="GO" id="GO:0000032">
    <property type="term" value="P:cell wall mannoprotein biosynthetic process"/>
    <property type="evidence" value="ECO:0007669"/>
    <property type="project" value="TreeGrafter"/>
</dbReference>
<dbReference type="PANTHER" id="PTHR31121">
    <property type="entry name" value="ALPHA-1,2 MANNOSYLTRANSFERASE KTR1"/>
    <property type="match status" value="1"/>
</dbReference>